<accession>A0A1V2ABD7</accession>
<protein>
    <submittedName>
        <fullName evidence="1">Uncharacterized protein</fullName>
    </submittedName>
</protein>
<keyword evidence="2" id="KW-1185">Reference proteome</keyword>
<evidence type="ECO:0000313" key="1">
    <source>
        <dbReference type="EMBL" id="OMP68313.1"/>
    </source>
</evidence>
<organism evidence="1 2">
    <name type="scientific">Domibacillus epiphyticus</name>
    <dbReference type="NCBI Taxonomy" id="1714355"/>
    <lineage>
        <taxon>Bacteria</taxon>
        <taxon>Bacillati</taxon>
        <taxon>Bacillota</taxon>
        <taxon>Bacilli</taxon>
        <taxon>Bacillales</taxon>
        <taxon>Bacillaceae</taxon>
        <taxon>Domibacillus</taxon>
    </lineage>
</organism>
<dbReference type="RefSeq" id="WP_076763748.1">
    <property type="nucleotide sequence ID" value="NZ_MSFI01000004.1"/>
</dbReference>
<evidence type="ECO:0000313" key="2">
    <source>
        <dbReference type="Proteomes" id="UP000188613"/>
    </source>
</evidence>
<sequence>MGKEVYFLSLLLYTCSLTYTDLHYCSHFLLLVPQLLTFSVYQVQQAEAPLDEQGDIEAITFQVTHKGKLSPEQKIDLPPSFAFILPSGVNIPPP</sequence>
<reference evidence="1 2" key="1">
    <citation type="submission" date="2016-12" db="EMBL/GenBank/DDBJ databases">
        <title>Domibacillus sp. SAB 38T whole genome sequencing.</title>
        <authorList>
            <person name="Verma A."/>
            <person name="Ojha A.K."/>
            <person name="Krishnamurthi S."/>
        </authorList>
    </citation>
    <scope>NUCLEOTIDE SEQUENCE [LARGE SCALE GENOMIC DNA]</scope>
    <source>
        <strain evidence="1 2">SAB 38</strain>
    </source>
</reference>
<dbReference type="Proteomes" id="UP000188613">
    <property type="component" value="Unassembled WGS sequence"/>
</dbReference>
<dbReference type="EMBL" id="MSFI01000004">
    <property type="protein sequence ID" value="OMP68313.1"/>
    <property type="molecule type" value="Genomic_DNA"/>
</dbReference>
<proteinExistence type="predicted"/>
<gene>
    <name evidence="1" type="ORF">BTO28_02560</name>
</gene>
<dbReference type="AlphaFoldDB" id="A0A1V2ABD7"/>
<dbReference type="OrthoDB" id="9804010at2"/>
<name>A0A1V2ABD7_9BACI</name>
<comment type="caution">
    <text evidence="1">The sequence shown here is derived from an EMBL/GenBank/DDBJ whole genome shotgun (WGS) entry which is preliminary data.</text>
</comment>